<evidence type="ECO:0000313" key="2">
    <source>
        <dbReference type="Proteomes" id="UP000255207"/>
    </source>
</evidence>
<evidence type="ECO:0000313" key="1">
    <source>
        <dbReference type="EMBL" id="RDJ22591.1"/>
    </source>
</evidence>
<keyword evidence="2" id="KW-1185">Reference proteome</keyword>
<dbReference type="Proteomes" id="UP000255207">
    <property type="component" value="Unassembled WGS sequence"/>
</dbReference>
<comment type="caution">
    <text evidence="1">The sequence shown here is derived from an EMBL/GenBank/DDBJ whole genome shotgun (WGS) entry which is preliminary data.</text>
</comment>
<proteinExistence type="predicted"/>
<sequence length="85" mass="9540">MKTQCLSEVATSAAPPPKHGNYAHFVILPARDGWKVCFFYDGRGDFGYIERFLSPNGELIEPWTLPETDARSGMRLWSPASLSLH</sequence>
<dbReference type="AlphaFoldDB" id="A0A370L343"/>
<dbReference type="EMBL" id="QQTP01000010">
    <property type="protein sequence ID" value="RDJ22591.1"/>
    <property type="molecule type" value="Genomic_DNA"/>
</dbReference>
<accession>A0A370L343</accession>
<protein>
    <submittedName>
        <fullName evidence="1">Uncharacterized protein</fullName>
    </submittedName>
</protein>
<gene>
    <name evidence="1" type="ORF">DWE98_19360</name>
</gene>
<organism evidence="1 2">
    <name type="scientific">Bosea caraganae</name>
    <dbReference type="NCBI Taxonomy" id="2763117"/>
    <lineage>
        <taxon>Bacteria</taxon>
        <taxon>Pseudomonadati</taxon>
        <taxon>Pseudomonadota</taxon>
        <taxon>Alphaproteobacteria</taxon>
        <taxon>Hyphomicrobiales</taxon>
        <taxon>Boseaceae</taxon>
        <taxon>Bosea</taxon>
    </lineage>
</organism>
<reference evidence="2" key="1">
    <citation type="submission" date="2018-07" db="EMBL/GenBank/DDBJ databases">
        <authorList>
            <person name="Safronova V.I."/>
            <person name="Chirak E.R."/>
            <person name="Sazanova A.L."/>
        </authorList>
    </citation>
    <scope>NUCLEOTIDE SEQUENCE [LARGE SCALE GENOMIC DNA]</scope>
    <source>
        <strain evidence="2">RCAM04685</strain>
    </source>
</reference>
<name>A0A370L343_9HYPH</name>